<gene>
    <name evidence="1" type="ORF">ACFSPV_30950</name>
</gene>
<dbReference type="RefSeq" id="WP_380106634.1">
    <property type="nucleotide sequence ID" value="NZ_JBHSIH010000001.1"/>
</dbReference>
<organism evidence="1 2">
    <name type="scientific">Delftia deserti</name>
    <dbReference type="NCBI Taxonomy" id="1651218"/>
    <lineage>
        <taxon>Bacteria</taxon>
        <taxon>Pseudomonadati</taxon>
        <taxon>Pseudomonadota</taxon>
        <taxon>Betaproteobacteria</taxon>
        <taxon>Burkholderiales</taxon>
        <taxon>Comamonadaceae</taxon>
        <taxon>Delftia</taxon>
    </lineage>
</organism>
<reference evidence="2" key="1">
    <citation type="journal article" date="2019" name="Int. J. Syst. Evol. Microbiol.">
        <title>The Global Catalogue of Microorganisms (GCM) 10K type strain sequencing project: providing services to taxonomists for standard genome sequencing and annotation.</title>
        <authorList>
            <consortium name="The Broad Institute Genomics Platform"/>
            <consortium name="The Broad Institute Genome Sequencing Center for Infectious Disease"/>
            <person name="Wu L."/>
            <person name="Ma J."/>
        </authorList>
    </citation>
    <scope>NUCLEOTIDE SEQUENCE [LARGE SCALE GENOMIC DNA]</scope>
    <source>
        <strain evidence="2">CCUG 62793</strain>
    </source>
</reference>
<name>A0ABW5EZR2_9BURK</name>
<proteinExistence type="predicted"/>
<protein>
    <submittedName>
        <fullName evidence="1">Uncharacterized protein</fullName>
    </submittedName>
</protein>
<comment type="caution">
    <text evidence="1">The sequence shown here is derived from an EMBL/GenBank/DDBJ whole genome shotgun (WGS) entry which is preliminary data.</text>
</comment>
<keyword evidence="2" id="KW-1185">Reference proteome</keyword>
<dbReference type="EMBL" id="JBHUIG010000048">
    <property type="protein sequence ID" value="MFD2323106.1"/>
    <property type="molecule type" value="Genomic_DNA"/>
</dbReference>
<sequence>MTREHPNTDELLRIAEINGGLAHALQALLAIVKDSAGVAGYQSSPGPVSWSHFWEVDLAEKALKKFMGEKA</sequence>
<evidence type="ECO:0000313" key="1">
    <source>
        <dbReference type="EMBL" id="MFD2323106.1"/>
    </source>
</evidence>
<evidence type="ECO:0000313" key="2">
    <source>
        <dbReference type="Proteomes" id="UP001597287"/>
    </source>
</evidence>
<accession>A0ABW5EZR2</accession>
<dbReference type="Proteomes" id="UP001597287">
    <property type="component" value="Unassembled WGS sequence"/>
</dbReference>